<protein>
    <submittedName>
        <fullName evidence="1">Uncharacterized protein</fullName>
    </submittedName>
</protein>
<dbReference type="EMBL" id="JH650968">
    <property type="protein sequence ID" value="EXA53495.1"/>
    <property type="molecule type" value="Genomic_DNA"/>
</dbReference>
<proteinExistence type="predicted"/>
<evidence type="ECO:0000313" key="1">
    <source>
        <dbReference type="EMBL" id="EXA53495.1"/>
    </source>
</evidence>
<reference evidence="1" key="1">
    <citation type="submission" date="2011-10" db="EMBL/GenBank/DDBJ databases">
        <title>The Genome Sequence of Fusarium oxysporum HDV247.</title>
        <authorList>
            <consortium name="The Broad Institute Genome Sequencing Platform"/>
            <person name="Ma L.-J."/>
            <person name="Gale L.R."/>
            <person name="Schwartz D.C."/>
            <person name="Zhou S."/>
            <person name="Corby-Kistler H."/>
            <person name="Young S.K."/>
            <person name="Zeng Q."/>
            <person name="Gargeya S."/>
            <person name="Fitzgerald M."/>
            <person name="Haas B."/>
            <person name="Abouelleil A."/>
            <person name="Alvarado L."/>
            <person name="Arachchi H.M."/>
            <person name="Berlin A."/>
            <person name="Brown A."/>
            <person name="Chapman S.B."/>
            <person name="Chen Z."/>
            <person name="Dunbar C."/>
            <person name="Freedman E."/>
            <person name="Gearin G."/>
            <person name="Goldberg J."/>
            <person name="Griggs A."/>
            <person name="Gujja S."/>
            <person name="Heiman D."/>
            <person name="Howarth C."/>
            <person name="Larson L."/>
            <person name="Lui A."/>
            <person name="MacDonald P.J.P."/>
            <person name="Montmayeur A."/>
            <person name="Murphy C."/>
            <person name="Neiman D."/>
            <person name="Pearson M."/>
            <person name="Priest M."/>
            <person name="Roberts A."/>
            <person name="Saif S."/>
            <person name="Shea T."/>
            <person name="Shenoy N."/>
            <person name="Sisk P."/>
            <person name="Stolte C."/>
            <person name="Sykes S."/>
            <person name="Wortman J."/>
            <person name="Nusbaum C."/>
            <person name="Birren B."/>
        </authorList>
    </citation>
    <scope>NUCLEOTIDE SEQUENCE [LARGE SCALE GENOMIC DNA]</scope>
    <source>
        <strain evidence="1">HDV247</strain>
    </source>
</reference>
<dbReference type="AlphaFoldDB" id="W9QRC3"/>
<gene>
    <name evidence="1" type="ORF">FOVG_01306</name>
</gene>
<accession>W9QRC3</accession>
<sequence length="46" mass="4706">MSAHTSIGEVLREHGSKLAATSHINDSATAASLSQILAVDYPAARG</sequence>
<reference evidence="1" key="2">
    <citation type="submission" date="2012-05" db="EMBL/GenBank/DDBJ databases">
        <title>Annotation of the Genome Sequence of Fusarium oxysporum HDV247.</title>
        <authorList>
            <consortium name="The Broad Institute Genomics Platform"/>
            <person name="Ma L.-J."/>
            <person name="Corby-Kistler H."/>
            <person name="Broz K."/>
            <person name="Gale L.R."/>
            <person name="Jonkers W."/>
            <person name="O'Donnell K."/>
            <person name="Ploetz R."/>
            <person name="Steinberg C."/>
            <person name="Schwartz D.C."/>
            <person name="VanEtten H."/>
            <person name="Zhou S."/>
            <person name="Young S.K."/>
            <person name="Zeng Q."/>
            <person name="Gargeya S."/>
            <person name="Fitzgerald M."/>
            <person name="Abouelleil A."/>
            <person name="Alvarado L."/>
            <person name="Chapman S.B."/>
            <person name="Gainer-Dewar J."/>
            <person name="Goldberg J."/>
            <person name="Griggs A."/>
            <person name="Gujja S."/>
            <person name="Hansen M."/>
            <person name="Howarth C."/>
            <person name="Imamovic A."/>
            <person name="Ireland A."/>
            <person name="Larimer J."/>
            <person name="McCowan C."/>
            <person name="Murphy C."/>
            <person name="Pearson M."/>
            <person name="Poon T.W."/>
            <person name="Priest M."/>
            <person name="Roberts A."/>
            <person name="Saif S."/>
            <person name="Shea T."/>
            <person name="Sykes S."/>
            <person name="Wortman J."/>
            <person name="Nusbaum C."/>
            <person name="Birren B."/>
        </authorList>
    </citation>
    <scope>NUCLEOTIDE SEQUENCE</scope>
    <source>
        <strain evidence="1">HDV247</strain>
    </source>
</reference>
<dbReference type="Proteomes" id="UP000030751">
    <property type="component" value="Unassembled WGS sequence"/>
</dbReference>
<dbReference type="HOGENOM" id="CLU_3191351_0_0_1"/>
<name>W9QRC3_FUSOX</name>
<organism evidence="1">
    <name type="scientific">Fusarium oxysporum f. sp. pisi HDV247</name>
    <dbReference type="NCBI Taxonomy" id="1080344"/>
    <lineage>
        <taxon>Eukaryota</taxon>
        <taxon>Fungi</taxon>
        <taxon>Dikarya</taxon>
        <taxon>Ascomycota</taxon>
        <taxon>Pezizomycotina</taxon>
        <taxon>Sordariomycetes</taxon>
        <taxon>Hypocreomycetidae</taxon>
        <taxon>Hypocreales</taxon>
        <taxon>Nectriaceae</taxon>
        <taxon>Fusarium</taxon>
        <taxon>Fusarium oxysporum species complex</taxon>
    </lineage>
</organism>